<keyword evidence="1" id="KW-0812">Transmembrane</keyword>
<evidence type="ECO:0000259" key="2">
    <source>
        <dbReference type="Pfam" id="PF20151"/>
    </source>
</evidence>
<feature type="transmembrane region" description="Helical" evidence="1">
    <location>
        <begin position="37"/>
        <end position="59"/>
    </location>
</feature>
<reference evidence="3 4" key="1">
    <citation type="submission" date="2016-07" db="EMBL/GenBank/DDBJ databases">
        <title>Draft genome of the white-rot fungus Obba rivulosa 3A-2.</title>
        <authorList>
            <consortium name="DOE Joint Genome Institute"/>
            <person name="Miettinen O."/>
            <person name="Riley R."/>
            <person name="Acob R."/>
            <person name="Barry K."/>
            <person name="Cullen D."/>
            <person name="De Vries R."/>
            <person name="Hainaut M."/>
            <person name="Hatakka A."/>
            <person name="Henrissat B."/>
            <person name="Hilden K."/>
            <person name="Kuo R."/>
            <person name="Labutti K."/>
            <person name="Lipzen A."/>
            <person name="Makela M.R."/>
            <person name="Sandor L."/>
            <person name="Spatafora J.W."/>
            <person name="Grigoriev I.V."/>
            <person name="Hibbett D.S."/>
        </authorList>
    </citation>
    <scope>NUCLEOTIDE SEQUENCE [LARGE SCALE GENOMIC DNA]</scope>
    <source>
        <strain evidence="3 4">3A-2</strain>
    </source>
</reference>
<accession>A0A8E2AXR0</accession>
<dbReference type="EMBL" id="KV722411">
    <property type="protein sequence ID" value="OCH90119.1"/>
    <property type="molecule type" value="Genomic_DNA"/>
</dbReference>
<evidence type="ECO:0000313" key="3">
    <source>
        <dbReference type="EMBL" id="OCH90119.1"/>
    </source>
</evidence>
<dbReference type="OrthoDB" id="2804045at2759"/>
<evidence type="ECO:0000313" key="4">
    <source>
        <dbReference type="Proteomes" id="UP000250043"/>
    </source>
</evidence>
<feature type="transmembrane region" description="Helical" evidence="1">
    <location>
        <begin position="123"/>
        <end position="141"/>
    </location>
</feature>
<sequence>ALVIYDHFTTLSREVDLIWGRNWTCTTILFHSNRWTIFIWALLQPIGFLPLATLPQHSILNNIAVFSAVRIYAVSGGSWWLASAVCLLNVVPVGTNSVRSTKLEISLPIILTLSETAASVTTATRACVIAADVLILLVIWLKTYATLISARRHNIRTPIVTVLLRDGW</sequence>
<dbReference type="Proteomes" id="UP000250043">
    <property type="component" value="Unassembled WGS sequence"/>
</dbReference>
<keyword evidence="1" id="KW-1133">Transmembrane helix</keyword>
<evidence type="ECO:0000256" key="1">
    <source>
        <dbReference type="SAM" id="Phobius"/>
    </source>
</evidence>
<proteinExistence type="predicted"/>
<dbReference type="AlphaFoldDB" id="A0A8E2AXR0"/>
<keyword evidence="4" id="KW-1185">Reference proteome</keyword>
<feature type="transmembrane region" description="Helical" evidence="1">
    <location>
        <begin position="71"/>
        <end position="91"/>
    </location>
</feature>
<dbReference type="InterPro" id="IPR045340">
    <property type="entry name" value="DUF6533"/>
</dbReference>
<feature type="non-terminal residue" evidence="3">
    <location>
        <position position="1"/>
    </location>
</feature>
<name>A0A8E2AXR0_9APHY</name>
<feature type="domain" description="DUF6533" evidence="2">
    <location>
        <begin position="1"/>
        <end position="39"/>
    </location>
</feature>
<keyword evidence="1" id="KW-0472">Membrane</keyword>
<gene>
    <name evidence="3" type="ORF">OBBRIDRAFT_731344</name>
</gene>
<protein>
    <recommendedName>
        <fullName evidence="2">DUF6533 domain-containing protein</fullName>
    </recommendedName>
</protein>
<dbReference type="Pfam" id="PF20151">
    <property type="entry name" value="DUF6533"/>
    <property type="match status" value="1"/>
</dbReference>
<organism evidence="3 4">
    <name type="scientific">Obba rivulosa</name>
    <dbReference type="NCBI Taxonomy" id="1052685"/>
    <lineage>
        <taxon>Eukaryota</taxon>
        <taxon>Fungi</taxon>
        <taxon>Dikarya</taxon>
        <taxon>Basidiomycota</taxon>
        <taxon>Agaricomycotina</taxon>
        <taxon>Agaricomycetes</taxon>
        <taxon>Polyporales</taxon>
        <taxon>Gelatoporiaceae</taxon>
        <taxon>Obba</taxon>
    </lineage>
</organism>